<dbReference type="FunFam" id="3.10.250.10:FF:000006">
    <property type="entry name" value="neurotrypsin isoform X2"/>
    <property type="match status" value="1"/>
</dbReference>
<feature type="disulfide bond" evidence="5">
    <location>
        <begin position="688"/>
        <end position="698"/>
    </location>
</feature>
<dbReference type="PANTHER" id="PTHR48071">
    <property type="entry name" value="SRCR DOMAIN-CONTAINING PROTEIN"/>
    <property type="match status" value="1"/>
</dbReference>
<feature type="transmembrane region" description="Helical" evidence="6">
    <location>
        <begin position="12"/>
        <end position="37"/>
    </location>
</feature>
<feature type="disulfide bond" evidence="5">
    <location>
        <begin position="91"/>
        <end position="152"/>
    </location>
</feature>
<sequence>MRVQRALESECRCWNPALCVLVSLLGSLVLVAVSVLLRQDSGFQTFPLAQYQVQLVNGRNRCEGRVEVLYNGSWGTVCDDDWDMVDANVVCQQLDCGVAVAMGSSSYFGQGSGLIHLDNVDCKGNETELGQCHSLGWNVHNCYHYEDVGVTCKGEALTLTFVLVLHFKPNHSLNVFFVWALEPALVGGRGLEIQTPPSQDKSGLTGCELYDTQQVMSHRGRVKSNQIESFSGFYSIGKADIGSLQGCVGNTDVMRLRVFLYLKKPSRNLCVSLGPDDGTIRLINGQNACQGRVEIYYQGNWGTVCDDDWVFNNAMVVCQQIGCGKAVYAHTNSYFGYGTGLVLLDNVNCHGTERDLTKCKSLGWGKHNCGHHEDAGVTCSGSSTSPPPMTEMQRGVWGTYNTQVIDAASVTGSPVTSNFVTTALTKAKPAVRLMNGNNSCSGRVEVLYKTVWGTVCDDDWDMYNANVVCRQVGCGPATAAKTQAYFGYGSGPILLDNVECGGHEPLLSDCFHLGWGQHNCGHHEDAGVICERFLRYIDQRKACFSSGHLTLPEYSQNTQASPCSPTLFFSPFMLFLAFTNLVVVGRDFRVTEKTPTSSTSTQPSAAEFSPIYIFLKGTVRLVGGQHRCEGRVELYSDSGWGTVCDDAWDLPDAQVVCRQSGCGDATVARGEAFFGPGTGTILLDNLKCTGAEASLQECSHISWNVHNCDHSEDAGVSC</sequence>
<dbReference type="PANTHER" id="PTHR48071:SF18">
    <property type="entry name" value="DELETED IN MALIGNANT BRAIN TUMORS 1 PROTEIN-RELATED"/>
    <property type="match status" value="1"/>
</dbReference>
<feature type="disulfide bond" evidence="5">
    <location>
        <begin position="349"/>
        <end position="359"/>
    </location>
</feature>
<evidence type="ECO:0000256" key="3">
    <source>
        <dbReference type="ARBA" id="ARBA00023157"/>
    </source>
</evidence>
<keyword evidence="2" id="KW-0677">Repeat</keyword>
<reference evidence="8" key="2">
    <citation type="submission" date="2004-02" db="EMBL/GenBank/DDBJ databases">
        <authorList>
            <consortium name="Genoscope"/>
            <consortium name="Whitehead Institute Centre for Genome Research"/>
        </authorList>
    </citation>
    <scope>NUCLEOTIDE SEQUENCE</scope>
</reference>
<dbReference type="KEGG" id="tng:GSTEN00016262G001"/>
<evidence type="ECO:0000256" key="4">
    <source>
        <dbReference type="ARBA" id="ARBA00023180"/>
    </source>
</evidence>
<dbReference type="FunFam" id="3.10.250.10:FF:000003">
    <property type="entry name" value="Deleted in malignant brain tumors 1"/>
    <property type="match status" value="1"/>
</dbReference>
<feature type="domain" description="SRCR" evidence="7">
    <location>
        <begin position="619"/>
        <end position="718"/>
    </location>
</feature>
<evidence type="ECO:0000256" key="6">
    <source>
        <dbReference type="SAM" id="Phobius"/>
    </source>
</evidence>
<dbReference type="Gene3D" id="3.10.250.10">
    <property type="entry name" value="SRCR-like domain"/>
    <property type="match status" value="4"/>
</dbReference>
<evidence type="ECO:0000259" key="7">
    <source>
        <dbReference type="PROSITE" id="PS50287"/>
    </source>
</evidence>
<dbReference type="InterPro" id="IPR001190">
    <property type="entry name" value="SRCR"/>
</dbReference>
<comment type="caution">
    <text evidence="8">The sequence shown here is derived from an EMBL/GenBank/DDBJ whole genome shotgun (WGS) entry which is preliminary data.</text>
</comment>
<proteinExistence type="predicted"/>
<accession>Q4SLF8</accession>
<keyword evidence="3 5" id="KW-1015">Disulfide bond</keyword>
<feature type="disulfide bond" evidence="5">
    <location>
        <begin position="305"/>
        <end position="369"/>
    </location>
</feature>
<reference evidence="8" key="1">
    <citation type="journal article" date="2004" name="Nature">
        <title>Genome duplication in the teleost fish Tetraodon nigroviridis reveals the early vertebrate proto-karyotype.</title>
        <authorList>
            <person name="Jaillon O."/>
            <person name="Aury J.-M."/>
            <person name="Brunet F."/>
            <person name="Petit J.-L."/>
            <person name="Stange-Thomann N."/>
            <person name="Mauceli E."/>
            <person name="Bouneau L."/>
            <person name="Fischer C."/>
            <person name="Ozouf-Costaz C."/>
            <person name="Bernot A."/>
            <person name="Nicaud S."/>
            <person name="Jaffe D."/>
            <person name="Fisher S."/>
            <person name="Lutfalla G."/>
            <person name="Dossat C."/>
            <person name="Segurens B."/>
            <person name="Dasilva C."/>
            <person name="Salanoubat M."/>
            <person name="Levy M."/>
            <person name="Boudet N."/>
            <person name="Castellano S."/>
            <person name="Anthouard V."/>
            <person name="Jubin C."/>
            <person name="Castelli V."/>
            <person name="Katinka M."/>
            <person name="Vacherie B."/>
            <person name="Biemont C."/>
            <person name="Skalli Z."/>
            <person name="Cattolico L."/>
            <person name="Poulain J."/>
            <person name="De Berardinis V."/>
            <person name="Cruaud C."/>
            <person name="Duprat S."/>
            <person name="Brottier P."/>
            <person name="Coutanceau J.-P."/>
            <person name="Gouzy J."/>
            <person name="Parra G."/>
            <person name="Lardier G."/>
            <person name="Chapple C."/>
            <person name="McKernan K.J."/>
            <person name="McEwan P."/>
            <person name="Bosak S."/>
            <person name="Kellis M."/>
            <person name="Volff J.-N."/>
            <person name="Guigo R."/>
            <person name="Zody M.C."/>
            <person name="Mesirov J."/>
            <person name="Lindblad-Toh K."/>
            <person name="Birren B."/>
            <person name="Nusbaum C."/>
            <person name="Kahn D."/>
            <person name="Robinson-Rechavi M."/>
            <person name="Laudet V."/>
            <person name="Schachter V."/>
            <person name="Quetier F."/>
            <person name="Saurin W."/>
            <person name="Scarpelli C."/>
            <person name="Wincker P."/>
            <person name="Lander E.S."/>
            <person name="Weissenbach J."/>
            <person name="Roest Crollius H."/>
        </authorList>
    </citation>
    <scope>NUCLEOTIDE SEQUENCE [LARGE SCALE GENOMIC DNA]</scope>
</reference>
<keyword evidence="1" id="KW-0732">Signal</keyword>
<evidence type="ECO:0000256" key="2">
    <source>
        <dbReference type="ARBA" id="ARBA00022737"/>
    </source>
</evidence>
<feature type="disulfide bond" evidence="5">
    <location>
        <begin position="500"/>
        <end position="510"/>
    </location>
</feature>
<keyword evidence="4" id="KW-0325">Glycoprotein</keyword>
<dbReference type="Pfam" id="PF00530">
    <property type="entry name" value="SRCR"/>
    <property type="match status" value="4"/>
</dbReference>
<dbReference type="FunFam" id="3.10.250.10:FF:000001">
    <property type="entry name" value="Lysyl oxidase 4 isoform X1"/>
    <property type="match status" value="2"/>
</dbReference>
<keyword evidence="6" id="KW-0812">Transmembrane</keyword>
<feature type="disulfide bond" evidence="5">
    <location>
        <begin position="644"/>
        <end position="708"/>
    </location>
</feature>
<feature type="domain" description="SRCR" evidence="7">
    <location>
        <begin position="280"/>
        <end position="380"/>
    </location>
</feature>
<dbReference type="OrthoDB" id="536948at2759"/>
<dbReference type="PRINTS" id="PR00258">
    <property type="entry name" value="SPERACTRCPTR"/>
</dbReference>
<feature type="disulfide bond" evidence="5">
    <location>
        <begin position="122"/>
        <end position="132"/>
    </location>
</feature>
<feature type="domain" description="SRCR" evidence="7">
    <location>
        <begin position="431"/>
        <end position="531"/>
    </location>
</feature>
<evidence type="ECO:0000256" key="5">
    <source>
        <dbReference type="PROSITE-ProRule" id="PRU00196"/>
    </source>
</evidence>
<feature type="disulfide bond" evidence="5">
    <location>
        <begin position="657"/>
        <end position="718"/>
    </location>
</feature>
<name>Q4SLF8_TETNG</name>
<feature type="disulfide bond" evidence="5">
    <location>
        <begin position="469"/>
        <end position="530"/>
    </location>
</feature>
<dbReference type="PROSITE" id="PS00420">
    <property type="entry name" value="SRCR_1"/>
    <property type="match status" value="3"/>
</dbReference>
<dbReference type="SUPFAM" id="SSF56487">
    <property type="entry name" value="SRCR-like"/>
    <property type="match status" value="4"/>
</dbReference>
<dbReference type="PROSITE" id="PS50287">
    <property type="entry name" value="SRCR_2"/>
    <property type="match status" value="4"/>
</dbReference>
<feature type="domain" description="SRCR" evidence="7">
    <location>
        <begin position="53"/>
        <end position="153"/>
    </location>
</feature>
<feature type="disulfide bond" evidence="5">
    <location>
        <begin position="456"/>
        <end position="520"/>
    </location>
</feature>
<evidence type="ECO:0000313" key="8">
    <source>
        <dbReference type="EMBL" id="CAF98524.1"/>
    </source>
</evidence>
<feature type="disulfide bond" evidence="5">
    <location>
        <begin position="318"/>
        <end position="379"/>
    </location>
</feature>
<feature type="non-terminal residue" evidence="8">
    <location>
        <position position="1"/>
    </location>
</feature>
<feature type="disulfide bond" evidence="5">
    <location>
        <begin position="78"/>
        <end position="142"/>
    </location>
</feature>
<dbReference type="GO" id="GO:0016020">
    <property type="term" value="C:membrane"/>
    <property type="evidence" value="ECO:0007669"/>
    <property type="project" value="InterPro"/>
</dbReference>
<dbReference type="InterPro" id="IPR036772">
    <property type="entry name" value="SRCR-like_dom_sf"/>
</dbReference>
<dbReference type="EMBL" id="CAAE01014557">
    <property type="protein sequence ID" value="CAF98524.1"/>
    <property type="molecule type" value="Genomic_DNA"/>
</dbReference>
<dbReference type="AlphaFoldDB" id="Q4SLF8"/>
<protein>
    <submittedName>
        <fullName evidence="8">(spotted green pufferfish) hypothetical protein</fullName>
    </submittedName>
</protein>
<keyword evidence="6" id="KW-1133">Transmembrane helix</keyword>
<dbReference type="SMART" id="SM00202">
    <property type="entry name" value="SR"/>
    <property type="match status" value="4"/>
</dbReference>
<organism evidence="8">
    <name type="scientific">Tetraodon nigroviridis</name>
    <name type="common">Spotted green pufferfish</name>
    <name type="synonym">Chelonodon nigroviridis</name>
    <dbReference type="NCBI Taxonomy" id="99883"/>
    <lineage>
        <taxon>Eukaryota</taxon>
        <taxon>Metazoa</taxon>
        <taxon>Chordata</taxon>
        <taxon>Craniata</taxon>
        <taxon>Vertebrata</taxon>
        <taxon>Euteleostomi</taxon>
        <taxon>Actinopterygii</taxon>
        <taxon>Neopterygii</taxon>
        <taxon>Teleostei</taxon>
        <taxon>Neoteleostei</taxon>
        <taxon>Acanthomorphata</taxon>
        <taxon>Eupercaria</taxon>
        <taxon>Tetraodontiformes</taxon>
        <taxon>Tetradontoidea</taxon>
        <taxon>Tetraodontidae</taxon>
        <taxon>Tetraodon</taxon>
    </lineage>
</organism>
<gene>
    <name evidence="8" type="ORF">GSTENG00016262001</name>
</gene>
<evidence type="ECO:0000256" key="1">
    <source>
        <dbReference type="ARBA" id="ARBA00022729"/>
    </source>
</evidence>
<keyword evidence="6" id="KW-0472">Membrane</keyword>